<dbReference type="Gene3D" id="3.40.50.720">
    <property type="entry name" value="NAD(P)-binding Rossmann-like Domain"/>
    <property type="match status" value="1"/>
</dbReference>
<dbReference type="Gene3D" id="3.90.25.10">
    <property type="entry name" value="UDP-galactose 4-epimerase, domain 1"/>
    <property type="match status" value="1"/>
</dbReference>
<dbReference type="EMBL" id="FNQH01000003">
    <property type="protein sequence ID" value="SEA54559.1"/>
    <property type="molecule type" value="Genomic_DNA"/>
</dbReference>
<feature type="domain" description="NAD(P)-binding" evidence="1">
    <location>
        <begin position="4"/>
        <end position="302"/>
    </location>
</feature>
<gene>
    <name evidence="2" type="ORF">SAMN04488525_103399</name>
</gene>
<dbReference type="RefSeq" id="WP_086985857.1">
    <property type="nucleotide sequence ID" value="NZ_FJNA01000001.1"/>
</dbReference>
<proteinExistence type="predicted"/>
<dbReference type="InterPro" id="IPR016040">
    <property type="entry name" value="NAD(P)-bd_dom"/>
</dbReference>
<sequence>MKALVIGGAGFVGDYLINHLTDDCGWSVAVTKLEHEKIENDRNISIYDLDILNKESILNLLLNIKPDYIFHLAAQSSVSLSWKNPSLTVDVNIKGSVNLLEAVRELNYKPRIMLIGSGEEYGHILPSETPIEENTITRPGNIYAATKACQNMLGKVYADAYQMDIVMVRAFNHIGPKQAPLFVVADFCKQVAEIEMSLHEPILMVGNLSAKRDFTDVRDVVRAYSLLIQNGKSGETYNVGSGTAIAIEEILKKILSYSKADIEVKIDRNKLRPVDVPIIEADIQKLQDCTGWERTIDLDKTIMDNLEYWRDTISNQITK</sequence>
<name>A0AB38A0U7_9LACT</name>
<dbReference type="PRINTS" id="PR01713">
    <property type="entry name" value="NUCEPIMERASE"/>
</dbReference>
<keyword evidence="3" id="KW-1185">Reference proteome</keyword>
<dbReference type="SUPFAM" id="SSF51735">
    <property type="entry name" value="NAD(P)-binding Rossmann-fold domains"/>
    <property type="match status" value="1"/>
</dbReference>
<dbReference type="InterPro" id="IPR036291">
    <property type="entry name" value="NAD(P)-bd_dom_sf"/>
</dbReference>
<evidence type="ECO:0000313" key="2">
    <source>
        <dbReference type="EMBL" id="SEA54559.1"/>
    </source>
</evidence>
<dbReference type="PANTHER" id="PTHR43000">
    <property type="entry name" value="DTDP-D-GLUCOSE 4,6-DEHYDRATASE-RELATED"/>
    <property type="match status" value="1"/>
</dbReference>
<protein>
    <submittedName>
        <fullName evidence="2">GDPmannose 4,6-dehydratase</fullName>
    </submittedName>
</protein>
<dbReference type="Pfam" id="PF16363">
    <property type="entry name" value="GDP_Man_Dehyd"/>
    <property type="match status" value="1"/>
</dbReference>
<dbReference type="AlphaFoldDB" id="A0AB38A0U7"/>
<organism evidence="2 3">
    <name type="scientific">Trichococcus collinsii</name>
    <dbReference type="NCBI Taxonomy" id="157076"/>
    <lineage>
        <taxon>Bacteria</taxon>
        <taxon>Bacillati</taxon>
        <taxon>Bacillota</taxon>
        <taxon>Bacilli</taxon>
        <taxon>Lactobacillales</taxon>
        <taxon>Carnobacteriaceae</taxon>
        <taxon>Trichococcus</taxon>
    </lineage>
</organism>
<reference evidence="2 3" key="1">
    <citation type="submission" date="2016-10" db="EMBL/GenBank/DDBJ databases">
        <authorList>
            <person name="Varghese N."/>
            <person name="Submissions S."/>
        </authorList>
    </citation>
    <scope>NUCLEOTIDE SEQUENCE [LARGE SCALE GENOMIC DNA]</scope>
    <source>
        <strain evidence="2 3">DSM 14526</strain>
    </source>
</reference>
<accession>A0AB38A0U7</accession>
<evidence type="ECO:0000259" key="1">
    <source>
        <dbReference type="Pfam" id="PF16363"/>
    </source>
</evidence>
<dbReference type="Proteomes" id="UP000199042">
    <property type="component" value="Unassembled WGS sequence"/>
</dbReference>
<comment type="caution">
    <text evidence="2">The sequence shown here is derived from an EMBL/GenBank/DDBJ whole genome shotgun (WGS) entry which is preliminary data.</text>
</comment>
<evidence type="ECO:0000313" key="3">
    <source>
        <dbReference type="Proteomes" id="UP000199042"/>
    </source>
</evidence>